<keyword evidence="2" id="KW-1185">Reference proteome</keyword>
<evidence type="ECO:0000313" key="1">
    <source>
        <dbReference type="EMBL" id="NEX19728.1"/>
    </source>
</evidence>
<proteinExistence type="predicted"/>
<protein>
    <submittedName>
        <fullName evidence="1">Uncharacterized protein</fullName>
    </submittedName>
</protein>
<evidence type="ECO:0000313" key="2">
    <source>
        <dbReference type="Proteomes" id="UP000471640"/>
    </source>
</evidence>
<dbReference type="AlphaFoldDB" id="A0A6P1DP03"/>
<reference evidence="2" key="1">
    <citation type="journal article" date="2020" name="Microbiol. Resour. Announc.">
        <title>Draft Genome Sequences of Thiorhodococcus mannitoliphagus and Thiorhodococcus minor, Purple Sulfur Photosynthetic Bacteria in the Gammaproteobacterial Family Chromatiaceae.</title>
        <authorList>
            <person name="Aviles F.A."/>
            <person name="Meyer T.E."/>
            <person name="Kyndt J.A."/>
        </authorList>
    </citation>
    <scope>NUCLEOTIDE SEQUENCE [LARGE SCALE GENOMIC DNA]</scope>
    <source>
        <strain evidence="2">DSM 18266</strain>
    </source>
</reference>
<gene>
    <name evidence="1" type="ORF">G3480_05260</name>
</gene>
<comment type="caution">
    <text evidence="1">The sequence shown here is derived from an EMBL/GenBank/DDBJ whole genome shotgun (WGS) entry which is preliminary data.</text>
</comment>
<dbReference type="EMBL" id="JAAIJR010000014">
    <property type="protein sequence ID" value="NEX19728.1"/>
    <property type="molecule type" value="Genomic_DNA"/>
</dbReference>
<name>A0A6P1DP03_9GAMM</name>
<sequence>MADDGVAGDFSSQTPSLGVLGLEPLADIDELLRRELRGDILVIGGKPLSPDEERRLRDLTPGPNAVMAVHLKHAERLLDRGVLESVDWIFTYIHGYDTSVLSRLVFLAGFCQRHPGARLLLYLIRDFDPSHAWEPFCANVQRLLDFYALELPPLAIWSLDLERLTYRSLQDRHPALRCRADPQARMTSGLLLLETLIHKGFRPRISGFTLDGAVDGRQALWHDLRGESAWLAEAVASGHLRTL</sequence>
<organism evidence="1 2">
    <name type="scientific">Thiorhodococcus mannitoliphagus</name>
    <dbReference type="NCBI Taxonomy" id="329406"/>
    <lineage>
        <taxon>Bacteria</taxon>
        <taxon>Pseudomonadati</taxon>
        <taxon>Pseudomonadota</taxon>
        <taxon>Gammaproteobacteria</taxon>
        <taxon>Chromatiales</taxon>
        <taxon>Chromatiaceae</taxon>
        <taxon>Thiorhodococcus</taxon>
    </lineage>
</organism>
<dbReference type="RefSeq" id="WP_164652625.1">
    <property type="nucleotide sequence ID" value="NZ_JAAIJR010000014.1"/>
</dbReference>
<accession>A0A6P1DP03</accession>
<reference evidence="1 2" key="2">
    <citation type="submission" date="2020-02" db="EMBL/GenBank/DDBJ databases">
        <title>Genome sequences of Thiorhodococcus mannitoliphagus and Thiorhodococcus minor, purple sulfur photosynthetic bacteria in the gammaproteobacterial family, Chromatiaceae.</title>
        <authorList>
            <person name="Aviles F.A."/>
            <person name="Meyer T.E."/>
            <person name="Kyndt J.A."/>
        </authorList>
    </citation>
    <scope>NUCLEOTIDE SEQUENCE [LARGE SCALE GENOMIC DNA]</scope>
    <source>
        <strain evidence="1 2">DSM 18266</strain>
    </source>
</reference>
<dbReference type="Proteomes" id="UP000471640">
    <property type="component" value="Unassembled WGS sequence"/>
</dbReference>